<dbReference type="FunFam" id="3.20.20.80:FF:000030">
    <property type="entry name" value="Lysosomal acid glucosylceramidase"/>
    <property type="match status" value="1"/>
</dbReference>
<dbReference type="SUPFAM" id="SSF54695">
    <property type="entry name" value="POZ domain"/>
    <property type="match status" value="2"/>
</dbReference>
<evidence type="ECO:0000256" key="23">
    <source>
        <dbReference type="PROSITE-ProRule" id="PRU00282"/>
    </source>
</evidence>
<dbReference type="InterPro" id="IPR017853">
    <property type="entry name" value="GH"/>
</dbReference>
<dbReference type="Pfam" id="PF00036">
    <property type="entry name" value="EF-hand_1"/>
    <property type="match status" value="1"/>
</dbReference>
<evidence type="ECO:0000256" key="13">
    <source>
        <dbReference type="ARBA" id="ARBA00022801"/>
    </source>
</evidence>
<dbReference type="SUPFAM" id="SSF103506">
    <property type="entry name" value="Mitochondrial carrier"/>
    <property type="match status" value="1"/>
</dbReference>
<keyword evidence="8" id="KW-0813">Transport</keyword>
<evidence type="ECO:0000256" key="24">
    <source>
        <dbReference type="SAM" id="MobiDB-lite"/>
    </source>
</evidence>
<evidence type="ECO:0000256" key="2">
    <source>
        <dbReference type="ARBA" id="ARBA00004448"/>
    </source>
</evidence>
<dbReference type="InterPro" id="IPR033452">
    <property type="entry name" value="GH30_C"/>
</dbReference>
<evidence type="ECO:0000256" key="10">
    <source>
        <dbReference type="ARBA" id="ARBA00022729"/>
    </source>
</evidence>
<dbReference type="InterPro" id="IPR023395">
    <property type="entry name" value="MCP_dom_sf"/>
</dbReference>
<dbReference type="GO" id="GO:0016758">
    <property type="term" value="F:hexosyltransferase activity"/>
    <property type="evidence" value="ECO:0007669"/>
    <property type="project" value="UniProtKB-ARBA"/>
</dbReference>
<dbReference type="GO" id="GO:0043490">
    <property type="term" value="P:malate-aspartate shuttle"/>
    <property type="evidence" value="ECO:0007669"/>
    <property type="project" value="UniProtKB-ARBA"/>
</dbReference>
<comment type="similarity">
    <text evidence="6">Belongs to the mitochondrial carrier (TC 2.A.29) family.</text>
</comment>
<proteinExistence type="inferred from homology"/>
<keyword evidence="17" id="KW-0443">Lipid metabolism</keyword>
<dbReference type="PRINTS" id="PR00843">
    <property type="entry name" value="GLHYDRLASE30"/>
</dbReference>
<feature type="region of interest" description="Disordered" evidence="24">
    <location>
        <begin position="1"/>
        <end position="20"/>
    </location>
</feature>
<evidence type="ECO:0000259" key="26">
    <source>
        <dbReference type="PROSITE" id="PS50222"/>
    </source>
</evidence>
<evidence type="ECO:0000256" key="12">
    <source>
        <dbReference type="ARBA" id="ARBA00022792"/>
    </source>
</evidence>
<dbReference type="GO" id="GO:0006914">
    <property type="term" value="P:autophagy"/>
    <property type="evidence" value="ECO:0007669"/>
    <property type="project" value="UniProtKB-ARBA"/>
</dbReference>
<dbReference type="InterPro" id="IPR011333">
    <property type="entry name" value="SKP1/BTB/POZ_sf"/>
</dbReference>
<dbReference type="GO" id="GO:0042391">
    <property type="term" value="P:regulation of membrane potential"/>
    <property type="evidence" value="ECO:0007669"/>
    <property type="project" value="UniProtKB-ARBA"/>
</dbReference>
<name>A0A834R1G8_SARSC</name>
<evidence type="ECO:0000313" key="27">
    <source>
        <dbReference type="EMBL" id="KAF7488477.1"/>
    </source>
</evidence>
<dbReference type="SMART" id="SM00225">
    <property type="entry name" value="BTB"/>
    <property type="match status" value="2"/>
</dbReference>
<dbReference type="GO" id="GO:0005509">
    <property type="term" value="F:calcium ion binding"/>
    <property type="evidence" value="ECO:0007669"/>
    <property type="project" value="InterPro"/>
</dbReference>
<evidence type="ECO:0000256" key="21">
    <source>
        <dbReference type="ARBA" id="ARBA00050474"/>
    </source>
</evidence>
<keyword evidence="13" id="KW-0378">Hydrolase</keyword>
<dbReference type="Pfam" id="PF00153">
    <property type="entry name" value="Mito_carr"/>
    <property type="match status" value="3"/>
</dbReference>
<feature type="domain" description="BTB" evidence="25">
    <location>
        <begin position="271"/>
        <end position="366"/>
    </location>
</feature>
<dbReference type="Pfam" id="PF00651">
    <property type="entry name" value="BTB"/>
    <property type="match status" value="2"/>
</dbReference>
<dbReference type="CDD" id="cd18283">
    <property type="entry name" value="BTB1_POZ_BTBD7"/>
    <property type="match status" value="1"/>
</dbReference>
<reference evidence="27" key="2">
    <citation type="submission" date="2020-01" db="EMBL/GenBank/DDBJ databases">
        <authorList>
            <person name="Korhonen P.K.K."/>
            <person name="Guangxu M.G."/>
            <person name="Wang T.W."/>
            <person name="Stroehlein A.J.S."/>
            <person name="Young N.D."/>
            <person name="Ang C.-S.A."/>
            <person name="Fernando D.W.F."/>
            <person name="Lu H.L."/>
            <person name="Taylor S.T."/>
            <person name="Ehtesham M.E.M."/>
            <person name="Najaraj S.H.N."/>
            <person name="Harsha G.H.G."/>
            <person name="Madugundu A.M."/>
            <person name="Renuse S.R."/>
            <person name="Holt D.H."/>
            <person name="Pandey A.P."/>
            <person name="Papenfuss A.P."/>
            <person name="Gasser R.B.G."/>
            <person name="Fischer K.F."/>
        </authorList>
    </citation>
    <scope>NUCLEOTIDE SEQUENCE</scope>
    <source>
        <strain evidence="27">SSS_KF_BRIS2020</strain>
    </source>
</reference>
<feature type="repeat" description="Solcar" evidence="23">
    <location>
        <begin position="1759"/>
        <end position="1850"/>
    </location>
</feature>
<keyword evidence="12" id="KW-0999">Mitochondrion inner membrane</keyword>
<keyword evidence="18" id="KW-0496">Mitochondrion</keyword>
<dbReference type="EMBL" id="WVUK01000066">
    <property type="protein sequence ID" value="KAF7488477.1"/>
    <property type="molecule type" value="Genomic_DNA"/>
</dbReference>
<evidence type="ECO:0000256" key="5">
    <source>
        <dbReference type="ARBA" id="ARBA00005382"/>
    </source>
</evidence>
<dbReference type="PROSITE" id="PS00018">
    <property type="entry name" value="EF_HAND_1"/>
    <property type="match status" value="1"/>
</dbReference>
<evidence type="ECO:0000256" key="9">
    <source>
        <dbReference type="ARBA" id="ARBA00022692"/>
    </source>
</evidence>
<dbReference type="GO" id="GO:0030163">
    <property type="term" value="P:protein catabolic process"/>
    <property type="evidence" value="ECO:0007669"/>
    <property type="project" value="UniProtKB-ARBA"/>
</dbReference>
<dbReference type="PROSITE" id="PS50097">
    <property type="entry name" value="BTB"/>
    <property type="match status" value="2"/>
</dbReference>
<dbReference type="Pfam" id="PF17189">
    <property type="entry name" value="Glyco_hydro_30C"/>
    <property type="match status" value="1"/>
</dbReference>
<dbReference type="InterPro" id="IPR018247">
    <property type="entry name" value="EF_Hand_1_Ca_BS"/>
</dbReference>
<dbReference type="GO" id="GO:0008202">
    <property type="term" value="P:steroid metabolic process"/>
    <property type="evidence" value="ECO:0007669"/>
    <property type="project" value="UniProtKB-ARBA"/>
</dbReference>
<dbReference type="OrthoDB" id="2161at2759"/>
<feature type="domain" description="EF-hand" evidence="26">
    <location>
        <begin position="1551"/>
        <end position="1586"/>
    </location>
</feature>
<comment type="subunit">
    <text evidence="20">Homodimer (via N-terminus).</text>
</comment>
<gene>
    <name evidence="27" type="ORF">SSS_4944</name>
</gene>
<dbReference type="InterPro" id="IPR033453">
    <property type="entry name" value="Glyco_hydro_30_TIM-barrel"/>
</dbReference>
<dbReference type="GO" id="GO:0005764">
    <property type="term" value="C:lysosome"/>
    <property type="evidence" value="ECO:0007669"/>
    <property type="project" value="UniProtKB-ARBA"/>
</dbReference>
<accession>A0A834R1G8</accession>
<evidence type="ECO:0000256" key="7">
    <source>
        <dbReference type="ARBA" id="ARBA00012658"/>
    </source>
</evidence>
<dbReference type="GO" id="GO:0005774">
    <property type="term" value="C:vacuolar membrane"/>
    <property type="evidence" value="ECO:0007669"/>
    <property type="project" value="UniProtKB-ARBA"/>
</dbReference>
<feature type="domain" description="EF-hand" evidence="26">
    <location>
        <begin position="1622"/>
        <end position="1657"/>
    </location>
</feature>
<dbReference type="Gene3D" id="1.10.238.10">
    <property type="entry name" value="EF-hand"/>
    <property type="match status" value="2"/>
</dbReference>
<dbReference type="GO" id="GO:0061138">
    <property type="term" value="P:morphogenesis of a branching epithelium"/>
    <property type="evidence" value="ECO:0007669"/>
    <property type="project" value="InterPro"/>
</dbReference>
<dbReference type="GO" id="GO:0010605">
    <property type="term" value="P:negative regulation of macromolecule metabolic process"/>
    <property type="evidence" value="ECO:0007669"/>
    <property type="project" value="UniProtKB-ARBA"/>
</dbReference>
<dbReference type="Gene3D" id="1.50.40.10">
    <property type="entry name" value="Mitochondrial carrier domain"/>
    <property type="match status" value="1"/>
</dbReference>
<evidence type="ECO:0000256" key="6">
    <source>
        <dbReference type="ARBA" id="ARBA00006375"/>
    </source>
</evidence>
<dbReference type="Pfam" id="PF02055">
    <property type="entry name" value="Glyco_hydro_30"/>
    <property type="match status" value="1"/>
</dbReference>
<evidence type="ECO:0000256" key="19">
    <source>
        <dbReference type="ARBA" id="ARBA00023136"/>
    </source>
</evidence>
<feature type="repeat" description="Solcar" evidence="23">
    <location>
        <begin position="1858"/>
        <end position="1942"/>
    </location>
</feature>
<feature type="repeat" description="Solcar" evidence="23">
    <location>
        <begin position="1950"/>
        <end position="2038"/>
    </location>
</feature>
<evidence type="ECO:0000256" key="8">
    <source>
        <dbReference type="ARBA" id="ARBA00022448"/>
    </source>
</evidence>
<dbReference type="GO" id="GO:0051246">
    <property type="term" value="P:regulation of protein metabolic process"/>
    <property type="evidence" value="ECO:0007669"/>
    <property type="project" value="UniProtKB-ARBA"/>
</dbReference>
<evidence type="ECO:0000259" key="25">
    <source>
        <dbReference type="PROSITE" id="PS50097"/>
    </source>
</evidence>
<dbReference type="InterPro" id="IPR011705">
    <property type="entry name" value="BACK"/>
</dbReference>
<dbReference type="GO" id="GO:0007040">
    <property type="term" value="P:lysosome organization"/>
    <property type="evidence" value="ECO:0007669"/>
    <property type="project" value="UniProtKB-ARBA"/>
</dbReference>
<keyword evidence="11" id="KW-0677">Repeat</keyword>
<dbReference type="InterPro" id="IPR011992">
    <property type="entry name" value="EF-hand-dom_pair"/>
</dbReference>
<evidence type="ECO:0000313" key="28">
    <source>
        <dbReference type="EnsemblMetazoa" id="KAF7488477.1"/>
    </source>
</evidence>
<dbReference type="Proteomes" id="UP000070412">
    <property type="component" value="Unassembled WGS sequence"/>
</dbReference>
<dbReference type="Pfam" id="PF07707">
    <property type="entry name" value="BACK"/>
    <property type="match status" value="1"/>
</dbReference>
<evidence type="ECO:0000256" key="15">
    <source>
        <dbReference type="ARBA" id="ARBA00022919"/>
    </source>
</evidence>
<reference evidence="28" key="3">
    <citation type="submission" date="2022-06" db="UniProtKB">
        <authorList>
            <consortium name="EnsemblMetazoa"/>
        </authorList>
    </citation>
    <scope>IDENTIFICATION</scope>
</reference>
<dbReference type="PROSITE" id="PS50920">
    <property type="entry name" value="SOLCAR"/>
    <property type="match status" value="3"/>
</dbReference>
<dbReference type="GO" id="GO:0005743">
    <property type="term" value="C:mitochondrial inner membrane"/>
    <property type="evidence" value="ECO:0007669"/>
    <property type="project" value="UniProtKB-SubCell"/>
</dbReference>
<dbReference type="EnsemblMetazoa" id="SSS_4944s_mrna">
    <property type="protein sequence ID" value="KAF7488477.1"/>
    <property type="gene ID" value="SSS_4944"/>
</dbReference>
<evidence type="ECO:0000256" key="22">
    <source>
        <dbReference type="ARBA" id="ARBA00051345"/>
    </source>
</evidence>
<comment type="catalytic activity">
    <reaction evidence="22">
        <text>an N-acyl-1-beta-D-glucosyl-15-methylhexadecasphing-4-enine + H2O = an N-acyl-15-methylhexadecasphing-4-enine + D-glucose</text>
        <dbReference type="Rhea" id="RHEA:34755"/>
        <dbReference type="ChEBI" id="CHEBI:4167"/>
        <dbReference type="ChEBI" id="CHEBI:15377"/>
        <dbReference type="ChEBI" id="CHEBI:70815"/>
        <dbReference type="ChEBI" id="CHEBI:70846"/>
    </reaction>
    <physiologicalReaction direction="left-to-right" evidence="22">
        <dbReference type="Rhea" id="RHEA:34756"/>
    </physiologicalReaction>
</comment>
<dbReference type="FunFam" id="1.50.40.10:FF:000004">
    <property type="entry name" value="Calcium-binding mitochondrial carrier protein Aralar1"/>
    <property type="match status" value="1"/>
</dbReference>
<comment type="catalytic activity">
    <reaction evidence="21">
        <text>a beta-D-glucosylceramide + H2O = an N-acyl-sphingoid base + D-glucose</text>
        <dbReference type="Rhea" id="RHEA:81447"/>
        <dbReference type="ChEBI" id="CHEBI:4167"/>
        <dbReference type="ChEBI" id="CHEBI:15377"/>
        <dbReference type="ChEBI" id="CHEBI:83264"/>
        <dbReference type="ChEBI" id="CHEBI:83273"/>
    </reaction>
    <physiologicalReaction direction="left-to-right" evidence="21">
        <dbReference type="Rhea" id="RHEA:81448"/>
    </physiologicalReaction>
</comment>
<comment type="pathway">
    <text evidence="3">Lipid metabolism; sphingolipid metabolism.</text>
</comment>
<comment type="pathway">
    <text evidence="4">Sphingolipid metabolism.</text>
</comment>
<keyword evidence="10" id="KW-0732">Signal</keyword>
<keyword evidence="14" id="KW-0106">Calcium</keyword>
<comment type="subcellular location">
    <subcellularLocation>
        <location evidence="2">Mitochondrion inner membrane</location>
        <topology evidence="2">Multi-pass membrane protein</topology>
    </subcellularLocation>
</comment>
<dbReference type="SUPFAM" id="SSF51445">
    <property type="entry name" value="(Trans)glycosidases"/>
    <property type="match status" value="1"/>
</dbReference>
<evidence type="ECO:0000256" key="11">
    <source>
        <dbReference type="ARBA" id="ARBA00022737"/>
    </source>
</evidence>
<dbReference type="GO" id="GO:0006680">
    <property type="term" value="P:glucosylceramide catabolic process"/>
    <property type="evidence" value="ECO:0007669"/>
    <property type="project" value="UniProtKB-ARBA"/>
</dbReference>
<dbReference type="GO" id="GO:0005102">
    <property type="term" value="F:signaling receptor binding"/>
    <property type="evidence" value="ECO:0007669"/>
    <property type="project" value="UniProtKB-ARBA"/>
</dbReference>
<evidence type="ECO:0000256" key="1">
    <source>
        <dbReference type="ARBA" id="ARBA00001013"/>
    </source>
</evidence>
<dbReference type="GO" id="GO:0006066">
    <property type="term" value="P:alcohol metabolic process"/>
    <property type="evidence" value="ECO:0007669"/>
    <property type="project" value="UniProtKB-ARBA"/>
</dbReference>
<dbReference type="Gene3D" id="3.20.20.80">
    <property type="entry name" value="Glycosidases"/>
    <property type="match status" value="1"/>
</dbReference>
<evidence type="ECO:0000313" key="29">
    <source>
        <dbReference type="Proteomes" id="UP000070412"/>
    </source>
</evidence>
<dbReference type="PROSITE" id="PS50222">
    <property type="entry name" value="EF_HAND_2"/>
    <property type="match status" value="2"/>
</dbReference>
<evidence type="ECO:0000256" key="20">
    <source>
        <dbReference type="ARBA" id="ARBA00038674"/>
    </source>
</evidence>
<dbReference type="GO" id="GO:0032006">
    <property type="term" value="P:regulation of TOR signaling"/>
    <property type="evidence" value="ECO:0007669"/>
    <property type="project" value="UniProtKB-ARBA"/>
</dbReference>
<keyword evidence="29" id="KW-1185">Reference proteome</keyword>
<dbReference type="Gene3D" id="3.30.710.10">
    <property type="entry name" value="Potassium Channel Kv1.1, Chain A"/>
    <property type="match status" value="2"/>
</dbReference>
<protein>
    <recommendedName>
        <fullName evidence="7">glucosylceramidase</fullName>
        <ecNumber evidence="7">3.2.1.45</ecNumber>
    </recommendedName>
</protein>
<evidence type="ECO:0000256" key="16">
    <source>
        <dbReference type="ARBA" id="ARBA00022989"/>
    </source>
</evidence>
<dbReference type="InterPro" id="IPR001139">
    <property type="entry name" value="Glyco_hydro_30"/>
</dbReference>
<comment type="similarity">
    <text evidence="5">Belongs to the glycosyl hydrolase 30 family.</text>
</comment>
<dbReference type="InterPro" id="IPR042345">
    <property type="entry name" value="Btbd7"/>
</dbReference>
<dbReference type="EC" id="3.2.1.45" evidence="7"/>
<dbReference type="GO" id="GO:0004348">
    <property type="term" value="F:glucosylceramidase activity"/>
    <property type="evidence" value="ECO:0007669"/>
    <property type="project" value="UniProtKB-EC"/>
</dbReference>
<sequence>MGAINSTQFVGGSSLSDSKSTVSFETSAPTTVLSTNINHHQNGVSTITNGSQSNESTVNAIGLMFSGSSKETKLKKIREKLRTKFKKSSSNQSQVFRDFASTLSLQQLAQLFEEYRTNYFMKELSLHAESARPIASTIRNDLNELYDLKYNTDLTLVYKGVDFPVHKAIICVRCPFFRESLSKKAQGSVVSINLEIQDLRVELFNDLLKYLYSGELAGSYDPRSNSASYEALIRISQQCGVPNPLAHDLKHLLDTGIYSDASLCFQQSTLSDQDLASEAIGDNSSSTNRCDCFEQTEFSCHQAILSARSPFFRNVIARQLKRHASLKKNSVFQQKMKIILDESIIPRRLAKILLHVMYRDSENLLNLLQTSLCKCRSNSKEPNNQDLVKELMNLYEIARFLEIDYLVQSCEDMIINQMNLETLILILKWSEQPHGSPWIKRQALTFMKEEFSNIISSPMIMKNLEYNHLNEALRSNYLEASELDILKSIIKWAENHLQKKFEDREPNLLSSHSLTRKTLKKKEIDDLALRETIAELIDLVRIGHILPANSEYLQSIAKRGLVQLPIQMLEQSTSNATSPSESINSAWFRKSPNFVKPRMYSVYFDECKALFEERIQRNISLDDNIENYLMKSFSNPMDSPIPDNLYMIDRANLAESILSEDDLLNPMLRFQFCLTSSSSSSAVCYEDSDRITQPSNLPVLEERILLLMRQREQELRTSPFCIRALQISHGRCEALRLIQLRVVREFGLPDIACEMLHLKHAAINHSNKRQTNLRNGHHHQSSNHSMAYHDDNSTQFSFNLEKNPTSFDQTTLIPPPPPRPLVTKNSLSNHSNCDPFSYDTELRLEEVSQYELDTQFSSTDSSTHHRSVNDSIPAIANNPGIEFSESPEMKFLALILALIWFGCSPIYASKECVRKWFDKDNSFVCVCNETYCDLLIDVDVIKKGELIVLQSDKHQDRFKRYNYQFKQSYYESKDLACDDSTILGFGAAFTDATGFNLKKLSKTLQGYIIYDYFGGLGLKYSMARVPIGGSDFSTRPYSYDDVAEEDFDLKKFQLAKEDFEYKIPFIRMGKNYSPYDLKLFASPWSPPAWMKSNNKLNGKGGIKGNVTGPYYKSYATYLIKFLKEYQKLGIDFWGLTVQNEPVDGFIDDFAFNCNAMTPEIQRDFIYEVLGPMLNASGWGIEKLKLMIVDDQRPFIEKWADVILSDERAKNFVAGIAFHWYLNTLSPPEVLNRVNDKFPDFFLLSSEACEGSSIFETKKVILGDWKRAEHYAIDIITDLNRFTTGWIDWNMVLDLQGGPNWAKNFVDAPVLISNNSLEYYKQPMFYILAHFTRFLSPGSQRIAFSTDNDHLDVAAFKTPENFIVLIVLNRKNNSIPLRLETKQGLFKETIQSHSIQTSSSNNGHSFFIAVSVISSEVLKATSLSLHQHQTMYRQIALISRNNKDEESMQFPFLRNRFNRLLRTAQCQNEFTFSVKRADPDKLLEVFNQFASVEKNGQKFMTNEDFVCRFMGFTGDNGFNAKSVNLLGNILDTSKDGLISFQEFEAFESVLCRPDAIYIAAFQLFDRNGSGHITFEEFEEIIKNTTLHQKIPFDFKSNFVLLHFGENHKRTITFAEFSQVLRDFHEEHSIQAFKSRDVNRQGFISALDFSEIMIYCKNHLLSNDVKHNLVAVARSTAGGHQIEITKEEFFAASQQMSEISPLEIDILFELVAHLRSPNGRIGFHDLERLSPRHGTSTRIISKLPTDAKTSESHRSVGIQFLESFYRFVLGSIAGAAGATVVYPIDLVKTRMQNQRSGSIVGELMYRNSWDCAKKVIRHEGIFGLYRGLLPQLVGVCPEKAIKLTMNDFVRDKMTSDKGTITLGAEILAGGCAGASQVVFTNPLEIVKIRLQVAGEISTGEKVRALGVIRELGLRGLYKGASACFLRDIPFSAIYFPTYAHCKLRFADVNGHNSPLSLLTSAVIAGVPAAYLVTPADVIKTRLQVAARSGQTTYTGILDATKKIFREEGASAFWKGGPARVFRSAPQFGFTLLTYEVLQRVFYIDFGGRRPTGSETIVSKPIIETSQNPNHIGGYQLALSTFKGMESKFGLYFPRLQSTL</sequence>
<dbReference type="GO" id="GO:0016241">
    <property type="term" value="P:regulation of macroautophagy"/>
    <property type="evidence" value="ECO:0007669"/>
    <property type="project" value="UniProtKB-ARBA"/>
</dbReference>
<dbReference type="SUPFAM" id="SSF47473">
    <property type="entry name" value="EF-hand"/>
    <property type="match status" value="2"/>
</dbReference>
<dbReference type="PANTHER" id="PTHR16064">
    <property type="entry name" value="BTB POZ DOMAIN CONTAINING 7"/>
    <property type="match status" value="1"/>
</dbReference>
<comment type="catalytic activity">
    <reaction evidence="1">
        <text>a beta-D-glucosyl-(1&lt;-&gt;1')-N-acylsphing-4-enine + H2O = an N-acylsphing-4-enine + D-glucose</text>
        <dbReference type="Rhea" id="RHEA:13269"/>
        <dbReference type="ChEBI" id="CHEBI:4167"/>
        <dbReference type="ChEBI" id="CHEBI:15377"/>
        <dbReference type="ChEBI" id="CHEBI:22801"/>
        <dbReference type="ChEBI" id="CHEBI:52639"/>
        <dbReference type="EC" id="3.2.1.45"/>
    </reaction>
    <physiologicalReaction direction="left-to-right" evidence="1">
        <dbReference type="Rhea" id="RHEA:13270"/>
    </physiologicalReaction>
</comment>
<evidence type="ECO:0000256" key="4">
    <source>
        <dbReference type="ARBA" id="ARBA00004991"/>
    </source>
</evidence>
<evidence type="ECO:0000256" key="14">
    <source>
        <dbReference type="ARBA" id="ARBA00022837"/>
    </source>
</evidence>
<dbReference type="SMART" id="SM00054">
    <property type="entry name" value="EFh"/>
    <property type="match status" value="4"/>
</dbReference>
<dbReference type="InterPro" id="IPR047934">
    <property type="entry name" value="BTBD7_BTB_POZ_first"/>
</dbReference>
<keyword evidence="19 23" id="KW-0472">Membrane</keyword>
<organism evidence="27">
    <name type="scientific">Sarcoptes scabiei</name>
    <name type="common">Itch mite</name>
    <name type="synonym">Acarus scabiei</name>
    <dbReference type="NCBI Taxonomy" id="52283"/>
    <lineage>
        <taxon>Eukaryota</taxon>
        <taxon>Metazoa</taxon>
        <taxon>Ecdysozoa</taxon>
        <taxon>Arthropoda</taxon>
        <taxon>Chelicerata</taxon>
        <taxon>Arachnida</taxon>
        <taxon>Acari</taxon>
        <taxon>Acariformes</taxon>
        <taxon>Sarcoptiformes</taxon>
        <taxon>Astigmata</taxon>
        <taxon>Psoroptidia</taxon>
        <taxon>Sarcoptoidea</taxon>
        <taxon>Sarcoptidae</taxon>
        <taxon>Sarcoptinae</taxon>
        <taxon>Sarcoptes</taxon>
    </lineage>
</organism>
<feature type="domain" description="BTB" evidence="25">
    <location>
        <begin position="152"/>
        <end position="220"/>
    </location>
</feature>
<keyword evidence="9 23" id="KW-0812">Transmembrane</keyword>
<evidence type="ECO:0000256" key="18">
    <source>
        <dbReference type="ARBA" id="ARBA00023128"/>
    </source>
</evidence>
<dbReference type="PANTHER" id="PTHR16064:SF3">
    <property type="entry name" value="BTB_POZ DOMAIN-CONTAINING PROTEIN 7"/>
    <property type="match status" value="1"/>
</dbReference>
<keyword evidence="15" id="KW-0746">Sphingolipid metabolism</keyword>
<evidence type="ECO:0000256" key="17">
    <source>
        <dbReference type="ARBA" id="ARBA00023098"/>
    </source>
</evidence>
<dbReference type="InterPro" id="IPR002048">
    <property type="entry name" value="EF_hand_dom"/>
</dbReference>
<evidence type="ECO:0000256" key="3">
    <source>
        <dbReference type="ARBA" id="ARBA00004760"/>
    </source>
</evidence>
<keyword evidence="16" id="KW-1133">Transmembrane helix</keyword>
<dbReference type="InterPro" id="IPR018108">
    <property type="entry name" value="MCP_transmembrane"/>
</dbReference>
<dbReference type="FunFam" id="1.10.238.10:FF:000416">
    <property type="entry name" value="Aralar1, isoform F"/>
    <property type="match status" value="1"/>
</dbReference>
<dbReference type="InterPro" id="IPR000210">
    <property type="entry name" value="BTB/POZ_dom"/>
</dbReference>
<reference evidence="29" key="1">
    <citation type="journal article" date="2020" name="PLoS Negl. Trop. Dis.">
        <title>High-quality nuclear genome for Sarcoptes scabiei-A critical resource for a neglected parasite.</title>
        <authorList>
            <person name="Korhonen P.K."/>
            <person name="Gasser R.B."/>
            <person name="Ma G."/>
            <person name="Wang T."/>
            <person name="Stroehlein A.J."/>
            <person name="Young N.D."/>
            <person name="Ang C.S."/>
            <person name="Fernando D.D."/>
            <person name="Lu H.C."/>
            <person name="Taylor S."/>
            <person name="Reynolds S.L."/>
            <person name="Mofiz E."/>
            <person name="Najaraj S.H."/>
            <person name="Gowda H."/>
            <person name="Madugundu A."/>
            <person name="Renuse S."/>
            <person name="Holt D."/>
            <person name="Pandey A."/>
            <person name="Papenfuss A.T."/>
            <person name="Fischer K."/>
        </authorList>
    </citation>
    <scope>NUCLEOTIDE SEQUENCE [LARGE SCALE GENOMIC DNA]</scope>
</reference>